<evidence type="ECO:0000256" key="4">
    <source>
        <dbReference type="ARBA" id="ARBA00022475"/>
    </source>
</evidence>
<dbReference type="Pfam" id="PF01627">
    <property type="entry name" value="Hpt"/>
    <property type="match status" value="1"/>
</dbReference>
<dbReference type="InterPro" id="IPR004358">
    <property type="entry name" value="Sig_transdc_His_kin-like_C"/>
</dbReference>
<dbReference type="CDD" id="cd00082">
    <property type="entry name" value="HisKA"/>
    <property type="match status" value="1"/>
</dbReference>
<dbReference type="Gene3D" id="1.10.287.130">
    <property type="match status" value="1"/>
</dbReference>
<reference evidence="17 18" key="1">
    <citation type="submission" date="2019-05" db="EMBL/GenBank/DDBJ databases">
        <authorList>
            <person name="Zhang J.-Y."/>
            <person name="Feg X."/>
            <person name="Du Z.-J."/>
        </authorList>
    </citation>
    <scope>NUCLEOTIDE SEQUENCE [LARGE SCALE GENOMIC DNA]</scope>
    <source>
        <strain evidence="17 18">RZ26</strain>
    </source>
</reference>
<evidence type="ECO:0000256" key="11">
    <source>
        <dbReference type="ARBA" id="ARBA00023136"/>
    </source>
</evidence>
<dbReference type="InterPro" id="IPR036890">
    <property type="entry name" value="HATPase_C_sf"/>
</dbReference>
<evidence type="ECO:0000256" key="9">
    <source>
        <dbReference type="ARBA" id="ARBA00022989"/>
    </source>
</evidence>
<evidence type="ECO:0000256" key="2">
    <source>
        <dbReference type="ARBA" id="ARBA00004651"/>
    </source>
</evidence>
<evidence type="ECO:0000256" key="12">
    <source>
        <dbReference type="PROSITE-ProRule" id="PRU00110"/>
    </source>
</evidence>
<evidence type="ECO:0000313" key="17">
    <source>
        <dbReference type="EMBL" id="TMM57372.1"/>
    </source>
</evidence>
<evidence type="ECO:0000259" key="15">
    <source>
        <dbReference type="PROSITE" id="PS50110"/>
    </source>
</evidence>
<accession>A0A5S3PRM9</accession>
<dbReference type="PROSITE" id="PS50894">
    <property type="entry name" value="HPT"/>
    <property type="match status" value="1"/>
</dbReference>
<evidence type="ECO:0000256" key="3">
    <source>
        <dbReference type="ARBA" id="ARBA00012438"/>
    </source>
</evidence>
<evidence type="ECO:0000259" key="16">
    <source>
        <dbReference type="PROSITE" id="PS50894"/>
    </source>
</evidence>
<dbReference type="SUPFAM" id="SSF47226">
    <property type="entry name" value="Histidine-containing phosphotransfer domain, HPT domain"/>
    <property type="match status" value="1"/>
</dbReference>
<keyword evidence="18" id="KW-1185">Reference proteome</keyword>
<evidence type="ECO:0000313" key="18">
    <source>
        <dbReference type="Proteomes" id="UP000310314"/>
    </source>
</evidence>
<dbReference type="Gene3D" id="3.30.565.10">
    <property type="entry name" value="Histidine kinase-like ATPase, C-terminal domain"/>
    <property type="match status" value="1"/>
</dbReference>
<dbReference type="InterPro" id="IPR005467">
    <property type="entry name" value="His_kinase_dom"/>
</dbReference>
<dbReference type="InterPro" id="IPR008207">
    <property type="entry name" value="Sig_transdc_His_kin_Hpt_dom"/>
</dbReference>
<keyword evidence="8" id="KW-0067">ATP-binding</keyword>
<dbReference type="InterPro" id="IPR003661">
    <property type="entry name" value="HisK_dim/P_dom"/>
</dbReference>
<dbReference type="PROSITE" id="PS50110">
    <property type="entry name" value="RESPONSE_REGULATORY"/>
    <property type="match status" value="1"/>
</dbReference>
<comment type="caution">
    <text evidence="17">The sequence shown here is derived from an EMBL/GenBank/DDBJ whole genome shotgun (WGS) entry which is preliminary data.</text>
</comment>
<dbReference type="PROSITE" id="PS50109">
    <property type="entry name" value="HIS_KIN"/>
    <property type="match status" value="1"/>
</dbReference>
<name>A0A5S3PRM9_9FLAO</name>
<evidence type="ECO:0000256" key="13">
    <source>
        <dbReference type="PROSITE-ProRule" id="PRU00169"/>
    </source>
</evidence>
<evidence type="ECO:0000256" key="1">
    <source>
        <dbReference type="ARBA" id="ARBA00000085"/>
    </source>
</evidence>
<dbReference type="InterPro" id="IPR011006">
    <property type="entry name" value="CheY-like_superfamily"/>
</dbReference>
<evidence type="ECO:0000259" key="14">
    <source>
        <dbReference type="PROSITE" id="PS50109"/>
    </source>
</evidence>
<dbReference type="GO" id="GO:0005886">
    <property type="term" value="C:plasma membrane"/>
    <property type="evidence" value="ECO:0007669"/>
    <property type="project" value="UniProtKB-SubCell"/>
</dbReference>
<dbReference type="SUPFAM" id="SSF47384">
    <property type="entry name" value="Homodimeric domain of signal transducing histidine kinase"/>
    <property type="match status" value="1"/>
</dbReference>
<dbReference type="AlphaFoldDB" id="A0A5S3PRM9"/>
<dbReference type="OrthoDB" id="1046984at2"/>
<dbReference type="RefSeq" id="WP_138658358.1">
    <property type="nucleotide sequence ID" value="NZ_VATY01000002.1"/>
</dbReference>
<dbReference type="Pfam" id="PF00072">
    <property type="entry name" value="Response_reg"/>
    <property type="match status" value="1"/>
</dbReference>
<dbReference type="SMART" id="SM00388">
    <property type="entry name" value="HisKA"/>
    <property type="match status" value="1"/>
</dbReference>
<dbReference type="Gene3D" id="3.40.50.2300">
    <property type="match status" value="1"/>
</dbReference>
<dbReference type="GO" id="GO:0005524">
    <property type="term" value="F:ATP binding"/>
    <property type="evidence" value="ECO:0007669"/>
    <property type="project" value="UniProtKB-KW"/>
</dbReference>
<feature type="modified residue" description="4-aspartylphosphate" evidence="13">
    <location>
        <position position="385"/>
    </location>
</feature>
<keyword evidence="4" id="KW-1003">Cell membrane</keyword>
<keyword evidence="5 13" id="KW-0597">Phosphoprotein</keyword>
<organism evidence="17 18">
    <name type="scientific">Maribacter algarum</name>
    <name type="common">ex Zhang et al. 2020</name>
    <dbReference type="NCBI Taxonomy" id="2578118"/>
    <lineage>
        <taxon>Bacteria</taxon>
        <taxon>Pseudomonadati</taxon>
        <taxon>Bacteroidota</taxon>
        <taxon>Flavobacteriia</taxon>
        <taxon>Flavobacteriales</taxon>
        <taxon>Flavobacteriaceae</taxon>
        <taxon>Maribacter</taxon>
    </lineage>
</organism>
<dbReference type="Proteomes" id="UP000310314">
    <property type="component" value="Unassembled WGS sequence"/>
</dbReference>
<feature type="domain" description="Histidine kinase" evidence="14">
    <location>
        <begin position="88"/>
        <end position="309"/>
    </location>
</feature>
<evidence type="ECO:0000256" key="7">
    <source>
        <dbReference type="ARBA" id="ARBA00022741"/>
    </source>
</evidence>
<feature type="modified residue" description="Phosphohistidine" evidence="12">
    <location>
        <position position="532"/>
    </location>
</feature>
<dbReference type="PRINTS" id="PR00344">
    <property type="entry name" value="BCTRLSENSOR"/>
</dbReference>
<dbReference type="InterPro" id="IPR001789">
    <property type="entry name" value="Sig_transdc_resp-reg_receiver"/>
</dbReference>
<dbReference type="PANTHER" id="PTHR45339">
    <property type="entry name" value="HYBRID SIGNAL TRANSDUCTION HISTIDINE KINASE J"/>
    <property type="match status" value="1"/>
</dbReference>
<comment type="catalytic activity">
    <reaction evidence="1">
        <text>ATP + protein L-histidine = ADP + protein N-phospho-L-histidine.</text>
        <dbReference type="EC" id="2.7.13.3"/>
    </reaction>
</comment>
<keyword evidence="9" id="KW-1133">Transmembrane helix</keyword>
<dbReference type="InterPro" id="IPR036641">
    <property type="entry name" value="HPT_dom_sf"/>
</dbReference>
<dbReference type="Pfam" id="PF00512">
    <property type="entry name" value="HisKA"/>
    <property type="match status" value="1"/>
</dbReference>
<dbReference type="Gene3D" id="1.20.120.160">
    <property type="entry name" value="HPT domain"/>
    <property type="match status" value="1"/>
</dbReference>
<gene>
    <name evidence="17" type="ORF">FEE95_12875</name>
</gene>
<dbReference type="SUPFAM" id="SSF52172">
    <property type="entry name" value="CheY-like"/>
    <property type="match status" value="1"/>
</dbReference>
<dbReference type="PANTHER" id="PTHR45339:SF1">
    <property type="entry name" value="HYBRID SIGNAL TRANSDUCTION HISTIDINE KINASE J"/>
    <property type="match status" value="1"/>
</dbReference>
<evidence type="ECO:0000256" key="5">
    <source>
        <dbReference type="ARBA" id="ARBA00022553"/>
    </source>
</evidence>
<dbReference type="InterPro" id="IPR036097">
    <property type="entry name" value="HisK_dim/P_sf"/>
</dbReference>
<dbReference type="CDD" id="cd17546">
    <property type="entry name" value="REC_hyHK_CKI1_RcsC-like"/>
    <property type="match status" value="1"/>
</dbReference>
<feature type="domain" description="Response regulatory" evidence="15">
    <location>
        <begin position="336"/>
        <end position="454"/>
    </location>
</feature>
<dbReference type="EMBL" id="VATY01000002">
    <property type="protein sequence ID" value="TMM57372.1"/>
    <property type="molecule type" value="Genomic_DNA"/>
</dbReference>
<protein>
    <recommendedName>
        <fullName evidence="3">histidine kinase</fullName>
        <ecNumber evidence="3">2.7.13.3</ecNumber>
    </recommendedName>
</protein>
<dbReference type="EC" id="2.7.13.3" evidence="3"/>
<dbReference type="GO" id="GO:0000155">
    <property type="term" value="F:phosphorelay sensor kinase activity"/>
    <property type="evidence" value="ECO:0007669"/>
    <property type="project" value="InterPro"/>
</dbReference>
<keyword evidence="6" id="KW-0812">Transmembrane</keyword>
<feature type="domain" description="HPt" evidence="16">
    <location>
        <begin position="493"/>
        <end position="591"/>
    </location>
</feature>
<evidence type="ECO:0000256" key="6">
    <source>
        <dbReference type="ARBA" id="ARBA00022692"/>
    </source>
</evidence>
<keyword evidence="11" id="KW-0472">Membrane</keyword>
<dbReference type="Pfam" id="PF02518">
    <property type="entry name" value="HATPase_c"/>
    <property type="match status" value="1"/>
</dbReference>
<keyword evidence="10" id="KW-0902">Two-component regulatory system</keyword>
<dbReference type="FunFam" id="3.30.565.10:FF:000010">
    <property type="entry name" value="Sensor histidine kinase RcsC"/>
    <property type="match status" value="1"/>
</dbReference>
<dbReference type="SUPFAM" id="SSF55874">
    <property type="entry name" value="ATPase domain of HSP90 chaperone/DNA topoisomerase II/histidine kinase"/>
    <property type="match status" value="1"/>
</dbReference>
<evidence type="ECO:0000256" key="10">
    <source>
        <dbReference type="ARBA" id="ARBA00023012"/>
    </source>
</evidence>
<dbReference type="SMART" id="SM00448">
    <property type="entry name" value="REC"/>
    <property type="match status" value="1"/>
</dbReference>
<dbReference type="InterPro" id="IPR003594">
    <property type="entry name" value="HATPase_dom"/>
</dbReference>
<comment type="subcellular location">
    <subcellularLocation>
        <location evidence="2">Cell membrane</location>
        <topology evidence="2">Multi-pass membrane protein</topology>
    </subcellularLocation>
</comment>
<sequence length="594" mass="67036">MNPKDLLSQLTRLEHTLNDFSFEELTAAEAAHLKKSFQTFRVSLENKIFTPSNYIVEPAEIDIQEDSRSKNLKKNNIQSPNADMLVAKVSHEIRTPLNGIIGFADLLKEDKLTKTQLERVNAIQTASYGLMEIINELLEYSKLSAGLEQFESVDFNLNSVVDNVVYLCDTLITDKNVELLTTIDNEVPEGLIGDPSKLSQILLNLLGNAVKFVEEGSIHLTIELRKQRGNQLFLAFSIADTGIGISKNSLDHIFDSYKQAEYDTKAKYGGSGLGLSIVKQIIDNLGGDISVDSKLGEGTIFRFMLPYKKGSIENIVKRDSTISINSDELLAVKGLRILVFEDNVINQKLIAQRLKSWQCKTYVTDNALYGLNLLETNQIDMVLMDLKMPEMSGFEVTRLIRKSEIESVKQMPVIAVSADFTAQDREKCLQHKINDFILKPYSPDELLTKLVKHKNRMKTTLTLESQTINPEIEVYSDATKINLSIILEDCLGQMDLLEELVMLYKQNALEFIGIVKLNLDNENLEEVAFAAHKIKSGLAMMQSKSLYTLVEQIQKICKTNGDRKHLNFLHNCFVEEYPLVENAIDEQIKALKNN</sequence>
<evidence type="ECO:0000256" key="8">
    <source>
        <dbReference type="ARBA" id="ARBA00022840"/>
    </source>
</evidence>
<keyword evidence="7" id="KW-0547">Nucleotide-binding</keyword>
<dbReference type="SMART" id="SM00387">
    <property type="entry name" value="HATPase_c"/>
    <property type="match status" value="1"/>
</dbReference>
<proteinExistence type="predicted"/>
<dbReference type="CDD" id="cd16922">
    <property type="entry name" value="HATPase_EvgS-ArcB-TorS-like"/>
    <property type="match status" value="1"/>
</dbReference>